<reference evidence="2 3" key="1">
    <citation type="journal article" date="2018" name="Plant J.">
        <title>Genome sequences of Chlorella sorokiniana UTEX 1602 and Micractinium conductrix SAG 241.80: implications to maltose excretion by a green alga.</title>
        <authorList>
            <person name="Arriola M.B."/>
            <person name="Velmurugan N."/>
            <person name="Zhang Y."/>
            <person name="Plunkett M.H."/>
            <person name="Hondzo H."/>
            <person name="Barney B.M."/>
        </authorList>
    </citation>
    <scope>NUCLEOTIDE SEQUENCE [LARGE SCALE GENOMIC DNA]</scope>
    <source>
        <strain evidence="3">UTEX 1602</strain>
    </source>
</reference>
<evidence type="ECO:0000313" key="2">
    <source>
        <dbReference type="EMBL" id="PRW56926.1"/>
    </source>
</evidence>
<accession>A0A2P6TS97</accession>
<gene>
    <name evidence="2" type="ORF">C2E21_3869</name>
</gene>
<feature type="region of interest" description="Disordered" evidence="1">
    <location>
        <begin position="343"/>
        <end position="368"/>
    </location>
</feature>
<organism evidence="2 3">
    <name type="scientific">Chlorella sorokiniana</name>
    <name type="common">Freshwater green alga</name>
    <dbReference type="NCBI Taxonomy" id="3076"/>
    <lineage>
        <taxon>Eukaryota</taxon>
        <taxon>Viridiplantae</taxon>
        <taxon>Chlorophyta</taxon>
        <taxon>core chlorophytes</taxon>
        <taxon>Trebouxiophyceae</taxon>
        <taxon>Chlorellales</taxon>
        <taxon>Chlorellaceae</taxon>
        <taxon>Chlorella clade</taxon>
        <taxon>Chlorella</taxon>
    </lineage>
</organism>
<feature type="region of interest" description="Disordered" evidence="1">
    <location>
        <begin position="218"/>
        <end position="238"/>
    </location>
</feature>
<dbReference type="OrthoDB" id="551028at2759"/>
<sequence length="532" mass="54708">MASSTALVQLTDREMGPVEQGLAPYNGVGGAVGEPLERRLERLRQDREAHSRKQVWTKDAHGGPYRKASAATVQINQGYDPLIQLPDGRDRPADLGYERVKTGPTSNFVGNHMTQGAIDLVQAQLEQPARATLLLGAGSTEPQLPRLLDSSETDAAAAVAGAAPRPLQHYRWLDDGGSVRVEVPVDQAQLGCSAAGASVTCTIQADRLELLICAPSAPDTQEANSPSTLNSAPSSGSSAASGAPAACQRLLLHPLHAAVVPAGCRCYVKGLPALPPGLVGYGATHIVVELCKADAQQEWAALLASRALSAPAAGGGPNPKDQPDVAALRRALRQKLSRGAALPIEGDTSSTKAAPSTGTPSDGDSGAEAAAAVLHAEAQAACQAALLQAEALVAAGQHAEALHATAPCLPLLPALGLENASLELQLRALRGHCQAQLGCLKRAVAEYGAAIQAAQVAPDASGAAAAAPTSPGMLAQLLLARAALYEQQEQLQAALADAQLAASLRVEQAPAQPLAMQAAERLRRACRQAARM</sequence>
<name>A0A2P6TS97_CHLSO</name>
<proteinExistence type="predicted"/>
<protein>
    <submittedName>
        <fullName evidence="2">HSP20-like chaperone</fullName>
    </submittedName>
</protein>
<feature type="compositionally biased region" description="Polar residues" evidence="1">
    <location>
        <begin position="347"/>
        <end position="362"/>
    </location>
</feature>
<comment type="caution">
    <text evidence="2">The sequence shown here is derived from an EMBL/GenBank/DDBJ whole genome shotgun (WGS) entry which is preliminary data.</text>
</comment>
<evidence type="ECO:0000256" key="1">
    <source>
        <dbReference type="SAM" id="MobiDB-lite"/>
    </source>
</evidence>
<keyword evidence="3" id="KW-1185">Reference proteome</keyword>
<evidence type="ECO:0000313" key="3">
    <source>
        <dbReference type="Proteomes" id="UP000239899"/>
    </source>
</evidence>
<feature type="compositionally biased region" description="Polar residues" evidence="1">
    <location>
        <begin position="218"/>
        <end position="230"/>
    </location>
</feature>
<dbReference type="EMBL" id="LHPG02000007">
    <property type="protein sequence ID" value="PRW56926.1"/>
    <property type="molecule type" value="Genomic_DNA"/>
</dbReference>
<dbReference type="Proteomes" id="UP000239899">
    <property type="component" value="Unassembled WGS sequence"/>
</dbReference>
<dbReference type="AlphaFoldDB" id="A0A2P6TS97"/>